<dbReference type="NCBIfam" id="TIGR00759">
    <property type="entry name" value="aceE"/>
    <property type="match status" value="1"/>
</dbReference>
<evidence type="ECO:0000256" key="1">
    <source>
        <dbReference type="ARBA" id="ARBA00001964"/>
    </source>
</evidence>
<name>A0A6M5Z0C0_9BACT</name>
<dbReference type="PIRSF" id="PIRSF000156">
    <property type="entry name" value="Pyruvate_dh_E1"/>
    <property type="match status" value="1"/>
</dbReference>
<evidence type="ECO:0000256" key="9">
    <source>
        <dbReference type="PIRNR" id="PIRNR000156"/>
    </source>
</evidence>
<sequence length="942" mass="104181">MLVTPDVLANSSARLPEDNDPQETAEWLEAMEAVLKHGGPERAKFLLETLIAVADRSGAKMHGGITTPYVNTIPADDQPAFPGDRAIERKIKSIVRWNAMAMVLKANKTTNVGGHIATFASAATLYEIGFNHFFHGRSDSHPGDVVFFQGHASPGMYARAYVEGRLDEHKLDNFRQELKAGGGVPSYPHPWLMPDFWQYPTVSMGLGPIMSIYHARYNRYLRDRELADTDKARVWAFLGDGECDEPESLGSISLAGREKLDNLTWVINCNLQRLDGPVRGNGKIIQELEGVFRGAGWNVIKVVWGSEWDELLKNDHTGALARRMMEVVDGEYCDYVGRDMRTPDEVAKSKFISEEEDADRRGAYIRTVFFNTPELKSLVEHLSNQQIATLKRGGHDPLKVYAAYKAATEHKGQPTVILVKSVKGYGIPGDGGQGKFTTHQLKKLTVQIEAVPDMKAEEKAKRQTLAALRQFRDRFELPHVPDSELEHVPFYRPADDSPELKYIKARRTALGGPQPFRNNTFVPCKPPDRKGFERLYGATVEGKTASTTFAWVNLMTQLCRDPNVGKLLVPIVPDEGQTFGMPPMYRTFGMYSSVGQTYTPVDKGSLSEYRESKTGQILQEGINEAGSMASFIAAGTAYSTHGVNTIPFYIYYSMFGFQRIGDLAWAAADARCRGFLMGATAGRTTINGEGLQHEDGHSHLVAMTIPTCRTYDPAYAYELAVIVEEGINAMYVRGEECFYYLTVYNEAYDMPAMPGEAVREGIIRGLYPVKSVAPAGAKLEVQLLGSGVILNEALRAQQILADKFGIGSTVYSATSYQMLRKDALECERHNRLHPAAAPKVPYVQQVLGKTKGPVVATSDYMRALPETVAPYLNGRLLALGTDGFGRSETRKALRRFFEVDAEHVALAALCALVQRSELDRAVLAKAIADLGLNPDAPPPWTV</sequence>
<dbReference type="PANTHER" id="PTHR43825:SF3">
    <property type="entry name" value="PYRUVATE DEHYDROGENASE E1 COMPONENT"/>
    <property type="match status" value="1"/>
</dbReference>
<evidence type="ECO:0000256" key="8">
    <source>
        <dbReference type="ARBA" id="ARBA00051231"/>
    </source>
</evidence>
<keyword evidence="16" id="KW-1185">Reference proteome</keyword>
<dbReference type="InterPro" id="IPR004660">
    <property type="entry name" value="PDH_E1"/>
</dbReference>
<evidence type="ECO:0000259" key="13">
    <source>
        <dbReference type="Pfam" id="PF17831"/>
    </source>
</evidence>
<comment type="catalytic activity">
    <reaction evidence="8 9">
        <text>N(6)-[(R)-lipoyl]-L-lysyl-[protein] + pyruvate + H(+) = N(6)-[(R)-S(8)-acetyldihydrolipoyl]-L-lysyl-[protein] + CO2</text>
        <dbReference type="Rhea" id="RHEA:19189"/>
        <dbReference type="Rhea" id="RHEA-COMP:10474"/>
        <dbReference type="Rhea" id="RHEA-COMP:10478"/>
        <dbReference type="ChEBI" id="CHEBI:15361"/>
        <dbReference type="ChEBI" id="CHEBI:15378"/>
        <dbReference type="ChEBI" id="CHEBI:16526"/>
        <dbReference type="ChEBI" id="CHEBI:83099"/>
        <dbReference type="ChEBI" id="CHEBI:83111"/>
        <dbReference type="EC" id="1.2.4.1"/>
    </reaction>
</comment>
<keyword evidence="10" id="KW-0460">Magnesium</keyword>
<dbReference type="FunFam" id="3.40.50.970:FF:000011">
    <property type="entry name" value="Pyruvate dehydrogenase E1 component"/>
    <property type="match status" value="1"/>
</dbReference>
<comment type="cofactor">
    <cofactor evidence="1 9">
        <name>thiamine diphosphate</name>
        <dbReference type="ChEBI" id="CHEBI:58937"/>
    </cofactor>
</comment>
<keyword evidence="7 9" id="KW-0670">Pyruvate</keyword>
<feature type="binding site" evidence="10">
    <location>
        <position position="240"/>
    </location>
    <ligand>
        <name>Mg(2+)</name>
        <dbReference type="ChEBI" id="CHEBI:18420"/>
    </ligand>
</feature>
<dbReference type="InterPro" id="IPR009014">
    <property type="entry name" value="Transketo_C/PFOR_II"/>
</dbReference>
<dbReference type="InterPro" id="IPR029061">
    <property type="entry name" value="THDP-binding"/>
</dbReference>
<dbReference type="GO" id="GO:0046872">
    <property type="term" value="F:metal ion binding"/>
    <property type="evidence" value="ECO:0007669"/>
    <property type="project" value="UniProtKB-KW"/>
</dbReference>
<keyword evidence="10" id="KW-0479">Metal-binding</keyword>
<dbReference type="InterPro" id="IPR041621">
    <property type="entry name" value="PDH_E1_M"/>
</dbReference>
<evidence type="ECO:0000256" key="7">
    <source>
        <dbReference type="ARBA" id="ARBA00023317"/>
    </source>
</evidence>
<evidence type="ECO:0000259" key="12">
    <source>
        <dbReference type="Pfam" id="PF00456"/>
    </source>
</evidence>
<dbReference type="Gene3D" id="3.40.50.970">
    <property type="match status" value="2"/>
</dbReference>
<dbReference type="RefSeq" id="WP_171474189.1">
    <property type="nucleotide sequence ID" value="NZ_CP053452.2"/>
</dbReference>
<protein>
    <recommendedName>
        <fullName evidence="4 9">Pyruvate dehydrogenase E1 component</fullName>
        <ecNumber evidence="3 9">1.2.4.1</ecNumber>
    </recommendedName>
</protein>
<dbReference type="Proteomes" id="UP000503447">
    <property type="component" value="Chromosome"/>
</dbReference>
<evidence type="ECO:0000256" key="6">
    <source>
        <dbReference type="ARBA" id="ARBA00023052"/>
    </source>
</evidence>
<feature type="region of interest" description="Disordered" evidence="11">
    <location>
        <begin position="1"/>
        <end position="20"/>
    </location>
</feature>
<evidence type="ECO:0000259" key="14">
    <source>
        <dbReference type="Pfam" id="PF22613"/>
    </source>
</evidence>
<feature type="domain" description="Transketolase-like C-terminal" evidence="14">
    <location>
        <begin position="765"/>
        <end position="900"/>
    </location>
</feature>
<evidence type="ECO:0000313" key="16">
    <source>
        <dbReference type="Proteomes" id="UP000503447"/>
    </source>
</evidence>
<dbReference type="InterPro" id="IPR055152">
    <property type="entry name" value="Transketolase-like_C_2"/>
</dbReference>
<dbReference type="CDD" id="cd02017">
    <property type="entry name" value="TPP_E1_EcPDC_like"/>
    <property type="match status" value="1"/>
</dbReference>
<keyword evidence="5 9" id="KW-0560">Oxidoreductase</keyword>
<proteinExistence type="predicted"/>
<dbReference type="KEGG" id="ftj:FTUN_6776"/>
<reference evidence="16" key="1">
    <citation type="submission" date="2020-05" db="EMBL/GenBank/DDBJ databases">
        <title>Frigoriglobus tundricola gen. nov., sp. nov., a psychrotolerant cellulolytic planctomycete of the family Gemmataceae with two divergent copies of 16S rRNA gene.</title>
        <authorList>
            <person name="Kulichevskaya I.S."/>
            <person name="Ivanova A.A."/>
            <person name="Naumoff D.G."/>
            <person name="Beletsky A.V."/>
            <person name="Rijpstra W.I.C."/>
            <person name="Sinninghe Damste J.S."/>
            <person name="Mardanov A.V."/>
            <person name="Ravin N.V."/>
            <person name="Dedysh S.N."/>
        </authorList>
    </citation>
    <scope>NUCLEOTIDE SEQUENCE [LARGE SCALE GENOMIC DNA]</scope>
    <source>
        <strain evidence="16">PL17</strain>
    </source>
</reference>
<gene>
    <name evidence="15" type="ORF">FTUN_6776</name>
</gene>
<feature type="binding site" evidence="10">
    <location>
        <position position="272"/>
    </location>
    <ligand>
        <name>Mg(2+)</name>
        <dbReference type="ChEBI" id="CHEBI:18420"/>
    </ligand>
</feature>
<dbReference type="InterPro" id="IPR005474">
    <property type="entry name" value="Transketolase_N"/>
</dbReference>
<keyword evidence="6 9" id="KW-0786">Thiamine pyrophosphate</keyword>
<evidence type="ECO:0000256" key="2">
    <source>
        <dbReference type="ARBA" id="ARBA00003157"/>
    </source>
</evidence>
<evidence type="ECO:0000256" key="10">
    <source>
        <dbReference type="PIRSR" id="PIRSR000156-1"/>
    </source>
</evidence>
<evidence type="ECO:0000256" key="5">
    <source>
        <dbReference type="ARBA" id="ARBA00023002"/>
    </source>
</evidence>
<accession>A0A6M5Z0C0</accession>
<dbReference type="SUPFAM" id="SSF52518">
    <property type="entry name" value="Thiamin diphosphate-binding fold (THDP-binding)"/>
    <property type="match status" value="2"/>
</dbReference>
<dbReference type="EMBL" id="CP053452">
    <property type="protein sequence ID" value="QJW99176.1"/>
    <property type="molecule type" value="Genomic_DNA"/>
</dbReference>
<evidence type="ECO:0000256" key="3">
    <source>
        <dbReference type="ARBA" id="ARBA00012281"/>
    </source>
</evidence>
<evidence type="ECO:0000256" key="4">
    <source>
        <dbReference type="ARBA" id="ARBA00017172"/>
    </source>
</evidence>
<dbReference type="EC" id="1.2.4.1" evidence="3 9"/>
<dbReference type="Pfam" id="PF17831">
    <property type="entry name" value="PDH_E1_M"/>
    <property type="match status" value="1"/>
</dbReference>
<dbReference type="Gene3D" id="3.40.50.920">
    <property type="match status" value="1"/>
</dbReference>
<dbReference type="Pfam" id="PF22613">
    <property type="entry name" value="Transketolase_C_1"/>
    <property type="match status" value="1"/>
</dbReference>
<dbReference type="InterPro" id="IPR051157">
    <property type="entry name" value="PDH/Transketolase"/>
</dbReference>
<feature type="domain" description="Pyruvate dehydrogenase E1 component middle" evidence="13">
    <location>
        <begin position="539"/>
        <end position="751"/>
    </location>
</feature>
<evidence type="ECO:0000256" key="11">
    <source>
        <dbReference type="SAM" id="MobiDB-lite"/>
    </source>
</evidence>
<dbReference type="Pfam" id="PF00456">
    <property type="entry name" value="Transketolase_N"/>
    <property type="match status" value="1"/>
</dbReference>
<dbReference type="PANTHER" id="PTHR43825">
    <property type="entry name" value="PYRUVATE DEHYDROGENASE E1 COMPONENT"/>
    <property type="match status" value="1"/>
</dbReference>
<dbReference type="GO" id="GO:0004739">
    <property type="term" value="F:pyruvate dehydrogenase (acetyl-transferring) activity"/>
    <property type="evidence" value="ECO:0007669"/>
    <property type="project" value="UniProtKB-EC"/>
</dbReference>
<dbReference type="InterPro" id="IPR035807">
    <property type="entry name" value="PDC_E1_N"/>
</dbReference>
<dbReference type="AlphaFoldDB" id="A0A6M5Z0C0"/>
<feature type="binding site" evidence="10">
    <location>
        <position position="270"/>
    </location>
    <ligand>
        <name>Mg(2+)</name>
        <dbReference type="ChEBI" id="CHEBI:18420"/>
    </ligand>
</feature>
<comment type="function">
    <text evidence="2 9">Component of the pyruvate dehydrogenase (PDH) complex, that catalyzes the overall conversion of pyruvate to acetyl-CoA and CO(2).</text>
</comment>
<feature type="domain" description="Transketolase N-terminal" evidence="12">
    <location>
        <begin position="93"/>
        <end position="309"/>
    </location>
</feature>
<comment type="cofactor">
    <cofactor evidence="10">
        <name>Mg(2+)</name>
        <dbReference type="ChEBI" id="CHEBI:18420"/>
    </cofactor>
</comment>
<evidence type="ECO:0000313" key="15">
    <source>
        <dbReference type="EMBL" id="QJW99176.1"/>
    </source>
</evidence>
<organism evidence="15 16">
    <name type="scientific">Frigoriglobus tundricola</name>
    <dbReference type="NCBI Taxonomy" id="2774151"/>
    <lineage>
        <taxon>Bacteria</taxon>
        <taxon>Pseudomonadati</taxon>
        <taxon>Planctomycetota</taxon>
        <taxon>Planctomycetia</taxon>
        <taxon>Gemmatales</taxon>
        <taxon>Gemmataceae</taxon>
        <taxon>Frigoriglobus</taxon>
    </lineage>
</organism>
<dbReference type="SUPFAM" id="SSF52922">
    <property type="entry name" value="TK C-terminal domain-like"/>
    <property type="match status" value="1"/>
</dbReference>